<feature type="domain" description="DSBA-like thioredoxin" evidence="3">
    <location>
        <begin position="16"/>
        <end position="207"/>
    </location>
</feature>
<dbReference type="GO" id="GO:1901170">
    <property type="term" value="P:naphthalene catabolic process"/>
    <property type="evidence" value="ECO:0007669"/>
    <property type="project" value="InterPro"/>
</dbReference>
<dbReference type="GO" id="GO:0004364">
    <property type="term" value="F:glutathione transferase activity"/>
    <property type="evidence" value="ECO:0007669"/>
    <property type="project" value="TreeGrafter"/>
</dbReference>
<dbReference type="CDD" id="cd03022">
    <property type="entry name" value="DsbA_HCCA_Iso"/>
    <property type="match status" value="1"/>
</dbReference>
<dbReference type="InterPro" id="IPR001853">
    <property type="entry name" value="DSBA-like_thioredoxin_dom"/>
</dbReference>
<dbReference type="AlphaFoldDB" id="A0A1I3MCJ4"/>
<dbReference type="GO" id="GO:0006749">
    <property type="term" value="P:glutathione metabolic process"/>
    <property type="evidence" value="ECO:0007669"/>
    <property type="project" value="TreeGrafter"/>
</dbReference>
<feature type="active site" description="Nucleophile" evidence="2">
    <location>
        <position position="22"/>
    </location>
</feature>
<proteinExistence type="inferred from homology"/>
<dbReference type="PIRSF" id="PIRSF006386">
    <property type="entry name" value="HCCAis_GSTk"/>
    <property type="match status" value="1"/>
</dbReference>
<organism evidence="4 5">
    <name type="scientific">Albimonas pacifica</name>
    <dbReference type="NCBI Taxonomy" id="1114924"/>
    <lineage>
        <taxon>Bacteria</taxon>
        <taxon>Pseudomonadati</taxon>
        <taxon>Pseudomonadota</taxon>
        <taxon>Alphaproteobacteria</taxon>
        <taxon>Rhodobacterales</taxon>
        <taxon>Paracoccaceae</taxon>
        <taxon>Albimonas</taxon>
    </lineage>
</organism>
<evidence type="ECO:0000256" key="1">
    <source>
        <dbReference type="PIRNR" id="PIRNR006386"/>
    </source>
</evidence>
<dbReference type="InterPro" id="IPR044087">
    <property type="entry name" value="NahD-like"/>
</dbReference>
<dbReference type="SUPFAM" id="SSF52833">
    <property type="entry name" value="Thioredoxin-like"/>
    <property type="match status" value="1"/>
</dbReference>
<dbReference type="EMBL" id="FOQH01000011">
    <property type="protein sequence ID" value="SFI94510.1"/>
    <property type="molecule type" value="Genomic_DNA"/>
</dbReference>
<dbReference type="InterPro" id="IPR014440">
    <property type="entry name" value="HCCAis_GSTk"/>
</dbReference>
<accession>A0A1I3MCJ4</accession>
<sequence length="213" mass="22983">MPRNGEPMTAPAAPEFLFDFGSPNCFLVHRALPALEARTGVRFRYAPILLGGVFKATGNRSPMEKEAGCEAKLAYLALENRRFIDRHGIADFRRNPHFPVNTLGLMRGAVAARRMGVYELYVEEMFRAMWTEGLNMADPEVLAGRLAVAGLDAPALIAAAQDPEVKAELVAETEAAVARGTFGAPTIFVGEEIFFGKDSLGLVEEAIVAATAA</sequence>
<dbReference type="GO" id="GO:0004602">
    <property type="term" value="F:glutathione peroxidase activity"/>
    <property type="evidence" value="ECO:0007669"/>
    <property type="project" value="TreeGrafter"/>
</dbReference>
<dbReference type="Gene3D" id="3.40.30.10">
    <property type="entry name" value="Glutaredoxin"/>
    <property type="match status" value="1"/>
</dbReference>
<keyword evidence="1 4" id="KW-0413">Isomerase</keyword>
<comment type="similarity">
    <text evidence="1">Belongs to the GST superfamily. NadH family.</text>
</comment>
<dbReference type="InterPro" id="IPR051924">
    <property type="entry name" value="GST_Kappa/NadH"/>
</dbReference>
<evidence type="ECO:0000313" key="5">
    <source>
        <dbReference type="Proteomes" id="UP000199377"/>
    </source>
</evidence>
<comment type="catalytic activity">
    <reaction evidence="1">
        <text>2-hydroxychromene-2-carboxylate = (3E)-4-(2-hydroxyphenyl)-2-oxobut-3-enoate</text>
        <dbReference type="Rhea" id="RHEA:27401"/>
        <dbReference type="ChEBI" id="CHEBI:59350"/>
        <dbReference type="ChEBI" id="CHEBI:59353"/>
        <dbReference type="EC" id="5.99.1.4"/>
    </reaction>
</comment>
<gene>
    <name evidence="4" type="ORF">SAMN05216258_11135</name>
</gene>
<dbReference type="InterPro" id="IPR036249">
    <property type="entry name" value="Thioredoxin-like_sf"/>
</dbReference>
<name>A0A1I3MCJ4_9RHOB</name>
<dbReference type="STRING" id="1114924.SAMN05216258_11135"/>
<protein>
    <recommendedName>
        <fullName evidence="1">2-hydroxychromene-2-carboxylate isomerase</fullName>
        <ecNumber evidence="1">5.99.1.4</ecNumber>
    </recommendedName>
</protein>
<dbReference type="PANTHER" id="PTHR42943:SF2">
    <property type="entry name" value="GLUTATHIONE S-TRANSFERASE KAPPA 1"/>
    <property type="match status" value="1"/>
</dbReference>
<evidence type="ECO:0000259" key="3">
    <source>
        <dbReference type="Pfam" id="PF01323"/>
    </source>
</evidence>
<evidence type="ECO:0000313" key="4">
    <source>
        <dbReference type="EMBL" id="SFI94510.1"/>
    </source>
</evidence>
<evidence type="ECO:0000256" key="2">
    <source>
        <dbReference type="PIRSR" id="PIRSR006386-1"/>
    </source>
</evidence>
<dbReference type="Proteomes" id="UP000199377">
    <property type="component" value="Unassembled WGS sequence"/>
</dbReference>
<reference evidence="4 5" key="1">
    <citation type="submission" date="2016-10" db="EMBL/GenBank/DDBJ databases">
        <authorList>
            <person name="de Groot N.N."/>
        </authorList>
    </citation>
    <scope>NUCLEOTIDE SEQUENCE [LARGE SCALE GENOMIC DNA]</scope>
    <source>
        <strain evidence="4 5">CGMCC 1.11030</strain>
    </source>
</reference>
<keyword evidence="5" id="KW-1185">Reference proteome</keyword>
<dbReference type="Pfam" id="PF01323">
    <property type="entry name" value="DSBA"/>
    <property type="match status" value="1"/>
</dbReference>
<dbReference type="GO" id="GO:0018845">
    <property type="term" value="F:2-hydroxychromene-2-carboxylate isomerase activity"/>
    <property type="evidence" value="ECO:0007669"/>
    <property type="project" value="UniProtKB-UniRule"/>
</dbReference>
<dbReference type="PANTHER" id="PTHR42943">
    <property type="entry name" value="GLUTATHIONE S-TRANSFERASE KAPPA"/>
    <property type="match status" value="1"/>
</dbReference>
<dbReference type="EC" id="5.99.1.4" evidence="1"/>